<dbReference type="Pfam" id="PF07714">
    <property type="entry name" value="PK_Tyr_Ser-Thr"/>
    <property type="match status" value="1"/>
</dbReference>
<dbReference type="HOGENOM" id="CLU_1837295_0_0_1"/>
<dbReference type="EMBL" id="ABJB010833079">
    <property type="status" value="NOT_ANNOTATED_CDS"/>
    <property type="molecule type" value="Genomic_DNA"/>
</dbReference>
<dbReference type="EMBL" id="ABJB010887709">
    <property type="status" value="NOT_ANNOTATED_CDS"/>
    <property type="molecule type" value="Genomic_DNA"/>
</dbReference>
<dbReference type="InterPro" id="IPR001245">
    <property type="entry name" value="Ser-Thr/Tyr_kinase_cat_dom"/>
</dbReference>
<reference evidence="3 5" key="1">
    <citation type="submission" date="2008-03" db="EMBL/GenBank/DDBJ databases">
        <title>Annotation of Ixodes scapularis.</title>
        <authorList>
            <consortium name="Ixodes scapularis Genome Project Consortium"/>
            <person name="Caler E."/>
            <person name="Hannick L.I."/>
            <person name="Bidwell S."/>
            <person name="Joardar V."/>
            <person name="Thiagarajan M."/>
            <person name="Amedeo P."/>
            <person name="Galinsky K.J."/>
            <person name="Schobel S."/>
            <person name="Inman J."/>
            <person name="Hostetler J."/>
            <person name="Miller J."/>
            <person name="Hammond M."/>
            <person name="Megy K."/>
            <person name="Lawson D."/>
            <person name="Kodira C."/>
            <person name="Sutton G."/>
            <person name="Meyer J."/>
            <person name="Hill C.A."/>
            <person name="Birren B."/>
            <person name="Nene V."/>
            <person name="Collins F."/>
            <person name="Alarcon-Chaidez F."/>
            <person name="Wikel S."/>
            <person name="Strausberg R."/>
        </authorList>
    </citation>
    <scope>NUCLEOTIDE SEQUENCE [LARGE SCALE GENOMIC DNA]</scope>
    <source>
        <strain evidence="5">Wikel</strain>
        <strain evidence="3">Wikel colony</strain>
    </source>
</reference>
<accession>B7PGC6</accession>
<sequence length="140" mass="15139">MYHVGVGNFGEVHRAVFGTGSVEVQFAVKMLKETLVGSHKGMTGQTILAMLEGDHRLEKPKDCPDCIYELMRSCWSYSHGVSSDKTGPASTPRLHQTEADAKPKPIFGQAVVVDSSGCASFRRRNVDAAASARVCEIARA</sequence>
<name>B7PGC6_IXOSC</name>
<dbReference type="EMBL" id="ABJB010486066">
    <property type="status" value="NOT_ANNOTATED_CDS"/>
    <property type="molecule type" value="Genomic_DNA"/>
</dbReference>
<evidence type="ECO:0000313" key="3">
    <source>
        <dbReference type="EMBL" id="EEC05648.1"/>
    </source>
</evidence>
<feature type="region of interest" description="Disordered" evidence="1">
    <location>
        <begin position="81"/>
        <end position="100"/>
    </location>
</feature>
<protein>
    <recommendedName>
        <fullName evidence="2">Serine-threonine/tyrosine-protein kinase catalytic domain-containing protein</fullName>
    </recommendedName>
</protein>
<gene>
    <name evidence="3" type="ORF">IscW_ISCW004441</name>
</gene>
<dbReference type="STRING" id="6945.B7PGC6"/>
<feature type="domain" description="Serine-threonine/tyrosine-protein kinase catalytic" evidence="2">
    <location>
        <begin position="39"/>
        <end position="78"/>
    </location>
</feature>
<dbReference type="AlphaFoldDB" id="B7PGC6"/>
<dbReference type="EMBL" id="DS707630">
    <property type="protein sequence ID" value="EEC05648.1"/>
    <property type="molecule type" value="Genomic_DNA"/>
</dbReference>
<dbReference type="EnsemblMetazoa" id="ISCW004441-RA">
    <property type="protein sequence ID" value="ISCW004441-PA"/>
    <property type="gene ID" value="ISCW004441"/>
</dbReference>
<dbReference type="PaxDb" id="6945-B7PGC6"/>
<proteinExistence type="predicted"/>
<dbReference type="VEuPathDB" id="VectorBase:ISCW004441"/>
<dbReference type="EMBL" id="ABJB010462277">
    <property type="status" value="NOT_ANNOTATED_CDS"/>
    <property type="molecule type" value="Genomic_DNA"/>
</dbReference>
<evidence type="ECO:0000259" key="2">
    <source>
        <dbReference type="Pfam" id="PF07714"/>
    </source>
</evidence>
<dbReference type="Proteomes" id="UP000001555">
    <property type="component" value="Unassembled WGS sequence"/>
</dbReference>
<evidence type="ECO:0000256" key="1">
    <source>
        <dbReference type="SAM" id="MobiDB-lite"/>
    </source>
</evidence>
<reference evidence="4" key="2">
    <citation type="submission" date="2020-05" db="UniProtKB">
        <authorList>
            <consortium name="EnsemblMetazoa"/>
        </authorList>
    </citation>
    <scope>IDENTIFICATION</scope>
    <source>
        <strain evidence="4">wikel</strain>
    </source>
</reference>
<dbReference type="VEuPathDB" id="VectorBase:ISCI004441"/>
<keyword evidence="5" id="KW-1185">Reference proteome</keyword>
<dbReference type="InParanoid" id="B7PGC6"/>
<evidence type="ECO:0000313" key="5">
    <source>
        <dbReference type="Proteomes" id="UP000001555"/>
    </source>
</evidence>
<evidence type="ECO:0000313" key="4">
    <source>
        <dbReference type="EnsemblMetazoa" id="ISCW004441-PA"/>
    </source>
</evidence>
<organism>
    <name type="scientific">Ixodes scapularis</name>
    <name type="common">Black-legged tick</name>
    <name type="synonym">Deer tick</name>
    <dbReference type="NCBI Taxonomy" id="6945"/>
    <lineage>
        <taxon>Eukaryota</taxon>
        <taxon>Metazoa</taxon>
        <taxon>Ecdysozoa</taxon>
        <taxon>Arthropoda</taxon>
        <taxon>Chelicerata</taxon>
        <taxon>Arachnida</taxon>
        <taxon>Acari</taxon>
        <taxon>Parasitiformes</taxon>
        <taxon>Ixodida</taxon>
        <taxon>Ixodoidea</taxon>
        <taxon>Ixodidae</taxon>
        <taxon>Ixodinae</taxon>
        <taxon>Ixodes</taxon>
    </lineage>
</organism>
<dbReference type="EMBL" id="ABJB010602083">
    <property type="status" value="NOT_ANNOTATED_CDS"/>
    <property type="molecule type" value="Genomic_DNA"/>
</dbReference>
<dbReference type="GO" id="GO:0004672">
    <property type="term" value="F:protein kinase activity"/>
    <property type="evidence" value="ECO:0007669"/>
    <property type="project" value="InterPro"/>
</dbReference>